<dbReference type="Pfam" id="PF07624">
    <property type="entry name" value="PSD2"/>
    <property type="match status" value="1"/>
</dbReference>
<sequence length="591" mass="63833">MSTLGSLVPASVCRRYAAVALLLAGPLGCLGNLGDLDGTPAGGEGSSSSSGGDSGSSSGPGGGDTPIGEPPEMPHVIPEVSTCMQADNSTPGPRMVRRLSVQQFEATVRDLFRDPSVDLPSIFNDPHVLGFASDANALVIRDLTASQIMDWAESTADWAVTNKLSGITSVTCRTTDEACRRQFITDFGRRAFREPLAEDRVAAYDALFAAESSFEDGAKVVVGAMLQSPYFLYRREIGSPDPSNPALFNLGQHEIASGLSYLLTGSMPDDALLQAADQGQLSSPEQIDAQAQRLLQDPRAQEELMRFMRGWLQLNRLVTTVKDPALYDLPDALRQDMMNESRALIMDVAFNPSMPGTFSDLLVANYTFLNGNLAQHYGIGGAGGTDFTRVDLSGGQRDKGILAHGSFLAGHAGSKLSSPTQRGKMIRTRLLCQPLEPPPPGVDPNIKIPETPATTREMVELHTQPGFCHSCHIDMDPIGLGFEHYDAIGRWRDQENGIAIDSSGEIVEPPSGENFVFDGVGPLADYLAASEDVKDCMIRHWSYYAFGDTWNEDGCTYAAVRQEAEADNFALKGVWLALTRAPHFTRRVQDP</sequence>
<feature type="domain" description="DUF1592" evidence="5">
    <location>
        <begin position="250"/>
        <end position="379"/>
    </location>
</feature>
<evidence type="ECO:0000256" key="1">
    <source>
        <dbReference type="SAM" id="MobiDB-lite"/>
    </source>
</evidence>
<dbReference type="Pfam" id="PF07631">
    <property type="entry name" value="PSD4"/>
    <property type="match status" value="1"/>
</dbReference>
<evidence type="ECO:0000259" key="4">
    <source>
        <dbReference type="Pfam" id="PF07627"/>
    </source>
</evidence>
<evidence type="ECO:0000259" key="3">
    <source>
        <dbReference type="Pfam" id="PF07626"/>
    </source>
</evidence>
<evidence type="ECO:0000259" key="6">
    <source>
        <dbReference type="Pfam" id="PF07637"/>
    </source>
</evidence>
<dbReference type="InterPro" id="IPR013039">
    <property type="entry name" value="DUF1588"/>
</dbReference>
<proteinExistence type="predicted"/>
<gene>
    <name evidence="7" type="ORF">SOCEGT47_082040</name>
</gene>
<accession>A0A4P2QDX0</accession>
<feature type="domain" description="DUF1587" evidence="3">
    <location>
        <begin position="97"/>
        <end position="160"/>
    </location>
</feature>
<dbReference type="InterPro" id="IPR013043">
    <property type="entry name" value="DUF1595"/>
</dbReference>
<dbReference type="Pfam" id="PF07627">
    <property type="entry name" value="PSCyt3"/>
    <property type="match status" value="1"/>
</dbReference>
<dbReference type="Pfam" id="PF07626">
    <property type="entry name" value="PSD3"/>
    <property type="match status" value="1"/>
</dbReference>
<name>A0A4P2QDX0_SORCE</name>
<feature type="region of interest" description="Disordered" evidence="1">
    <location>
        <begin position="40"/>
        <end position="75"/>
    </location>
</feature>
<evidence type="ECO:0000259" key="5">
    <source>
        <dbReference type="Pfam" id="PF07631"/>
    </source>
</evidence>
<dbReference type="InterPro" id="IPR011478">
    <property type="entry name" value="DUF1585"/>
</dbReference>
<feature type="compositionally biased region" description="Gly residues" evidence="1">
    <location>
        <begin position="52"/>
        <end position="65"/>
    </location>
</feature>
<evidence type="ECO:0000259" key="2">
    <source>
        <dbReference type="Pfam" id="PF07624"/>
    </source>
</evidence>
<dbReference type="InterPro" id="IPR013042">
    <property type="entry name" value="DUF1592"/>
</dbReference>
<dbReference type="InterPro" id="IPR013036">
    <property type="entry name" value="DUF1587"/>
</dbReference>
<evidence type="ECO:0008006" key="9">
    <source>
        <dbReference type="Google" id="ProtNLM"/>
    </source>
</evidence>
<evidence type="ECO:0000313" key="8">
    <source>
        <dbReference type="Proteomes" id="UP000295781"/>
    </source>
</evidence>
<dbReference type="AlphaFoldDB" id="A0A4P2QDX0"/>
<feature type="domain" description="DUF1595" evidence="6">
    <location>
        <begin position="179"/>
        <end position="236"/>
    </location>
</feature>
<dbReference type="EMBL" id="CP012670">
    <property type="protein sequence ID" value="AUX27608.1"/>
    <property type="molecule type" value="Genomic_DNA"/>
</dbReference>
<protein>
    <recommendedName>
        <fullName evidence="9">DUF1592 domain-containing protein</fullName>
    </recommendedName>
</protein>
<dbReference type="Pfam" id="PF07637">
    <property type="entry name" value="PSD5"/>
    <property type="match status" value="1"/>
</dbReference>
<feature type="domain" description="DUF1585" evidence="2">
    <location>
        <begin position="517"/>
        <end position="584"/>
    </location>
</feature>
<feature type="domain" description="DUF1588" evidence="4">
    <location>
        <begin position="399"/>
        <end position="495"/>
    </location>
</feature>
<evidence type="ECO:0000313" key="7">
    <source>
        <dbReference type="EMBL" id="AUX27608.1"/>
    </source>
</evidence>
<dbReference type="Proteomes" id="UP000295781">
    <property type="component" value="Chromosome"/>
</dbReference>
<organism evidence="7 8">
    <name type="scientific">Sorangium cellulosum</name>
    <name type="common">Polyangium cellulosum</name>
    <dbReference type="NCBI Taxonomy" id="56"/>
    <lineage>
        <taxon>Bacteria</taxon>
        <taxon>Pseudomonadati</taxon>
        <taxon>Myxococcota</taxon>
        <taxon>Polyangia</taxon>
        <taxon>Polyangiales</taxon>
        <taxon>Polyangiaceae</taxon>
        <taxon>Sorangium</taxon>
    </lineage>
</organism>
<reference evidence="7 8" key="1">
    <citation type="submission" date="2015-09" db="EMBL/GenBank/DDBJ databases">
        <title>Sorangium comparison.</title>
        <authorList>
            <person name="Zaburannyi N."/>
            <person name="Bunk B."/>
            <person name="Overmann J."/>
            <person name="Mueller R."/>
        </authorList>
    </citation>
    <scope>NUCLEOTIDE SEQUENCE [LARGE SCALE GENOMIC DNA]</scope>
    <source>
        <strain evidence="7 8">So ceGT47</strain>
    </source>
</reference>